<feature type="compositionally biased region" description="Polar residues" evidence="2">
    <location>
        <begin position="591"/>
        <end position="603"/>
    </location>
</feature>
<dbReference type="PANTHER" id="PTHR36055">
    <property type="entry name" value="C2H2-LIKE ZINC FINGER PROTEIN"/>
    <property type="match status" value="1"/>
</dbReference>
<feature type="region of interest" description="Disordered" evidence="2">
    <location>
        <begin position="271"/>
        <end position="296"/>
    </location>
</feature>
<dbReference type="PANTHER" id="PTHR36055:SF4">
    <property type="entry name" value="ZINC FINGER PROTEIN, PUTATIVE-RELATED"/>
    <property type="match status" value="1"/>
</dbReference>
<dbReference type="GO" id="GO:0008270">
    <property type="term" value="F:zinc ion binding"/>
    <property type="evidence" value="ECO:0007669"/>
    <property type="project" value="UniProtKB-KW"/>
</dbReference>
<keyword evidence="1" id="KW-0862">Zinc</keyword>
<keyword evidence="5" id="KW-1185">Reference proteome</keyword>
<name>A0AAV0Z8B2_VICFA</name>
<evidence type="ECO:0000313" key="5">
    <source>
        <dbReference type="Proteomes" id="UP001157006"/>
    </source>
</evidence>
<dbReference type="PROSITE" id="PS00028">
    <property type="entry name" value="ZINC_FINGER_C2H2_1"/>
    <property type="match status" value="1"/>
</dbReference>
<evidence type="ECO:0000256" key="2">
    <source>
        <dbReference type="SAM" id="MobiDB-lite"/>
    </source>
</evidence>
<gene>
    <name evidence="4" type="ORF">VFH_I105040</name>
</gene>
<feature type="domain" description="C2H2-type" evidence="3">
    <location>
        <begin position="73"/>
        <end position="100"/>
    </location>
</feature>
<dbReference type="EMBL" id="OX451735">
    <property type="protein sequence ID" value="CAI8593704.1"/>
    <property type="molecule type" value="Genomic_DNA"/>
</dbReference>
<feature type="region of interest" description="Disordered" evidence="2">
    <location>
        <begin position="421"/>
        <end position="452"/>
    </location>
</feature>
<feature type="region of interest" description="Disordered" evidence="2">
    <location>
        <begin position="718"/>
        <end position="754"/>
    </location>
</feature>
<dbReference type="PROSITE" id="PS50157">
    <property type="entry name" value="ZINC_FINGER_C2H2_2"/>
    <property type="match status" value="1"/>
</dbReference>
<dbReference type="AlphaFoldDB" id="A0AAV0Z8B2"/>
<accession>A0AAV0Z8B2</accession>
<feature type="compositionally biased region" description="Basic residues" evidence="2">
    <location>
        <begin position="271"/>
        <end position="282"/>
    </location>
</feature>
<dbReference type="Proteomes" id="UP001157006">
    <property type="component" value="Chromosome 1S"/>
</dbReference>
<keyword evidence="1" id="KW-0479">Metal-binding</keyword>
<protein>
    <recommendedName>
        <fullName evidence="3">C2H2-type domain-containing protein</fullName>
    </recommendedName>
</protein>
<reference evidence="4 5" key="1">
    <citation type="submission" date="2023-01" db="EMBL/GenBank/DDBJ databases">
        <authorList>
            <person name="Kreplak J."/>
        </authorList>
    </citation>
    <scope>NUCLEOTIDE SEQUENCE [LARGE SCALE GENOMIC DNA]</scope>
</reference>
<sequence length="754" mass="84125">MSVAKLKASDTTDVMRTEDGIETIIRQAIGKEPLFYFPRVSDSPGQLIPFLHAFDPQEYPGWPLLYPLKVPTDKCEKCSQEFCSTLNYRRHLPVHHRFKKLDKDTSKTRELLGAYWDKLSVEEVKEVLSFENVMLEEVPGSSVLHALVTLTQKQGLFFLLPCYLRAGAALLDIVQSKPSSFPIPSQELFSILDDASEGTFLLGTTVSMQKSVFPEGAGKIGLEPKNVVACSSFLLEQILVKAWLADKDAEALRCQKQLVDEEEAAHKRQAKILERKRQKKLRQKEQKAKEQRNKVEVDTEGNIYSTMKTVSPAETSLDTYDVEAQNPEVDTEGNIDSTMKTVSPAETSLDTYDVEAQNPEVDTEGNIDSTMKTVSPAETSLDTYDFEAQNPEVDTEGNIDSTMKTVSPAETSLDTYDFEAQNPEESAKNAPPVPLQSPDINEGKNGNTLSEHDFGADLNIRQSQRELDDLARWPQLPKFSQRTASDQLTNKNPPISNPEVIQKYGTRDDQWADGTFNAGKAWHGKLKPEIDRMVLKTVTKTEPDLVKNHEFLIGSISVNLANCSQSEGNVVASQEKCLVENAVAIEEKNLIENTSDKQNSSQNKPKKPDLRTSENNQSIVEPSTAVIQFETEDPFPAQSGGMEDAAVNKNQVCRNRSRICSDESGFENKVSNTESRVDPVKQKFSIQTARDFLAKRWEEALSSDHVKLVISLDSELSGNQEAKEEDILLSTTKASKSKCRGKAKKETNDKEKTT</sequence>
<evidence type="ECO:0000313" key="4">
    <source>
        <dbReference type="EMBL" id="CAI8593704.1"/>
    </source>
</evidence>
<proteinExistence type="predicted"/>
<organism evidence="4 5">
    <name type="scientific">Vicia faba</name>
    <name type="common">Broad bean</name>
    <name type="synonym">Faba vulgaris</name>
    <dbReference type="NCBI Taxonomy" id="3906"/>
    <lineage>
        <taxon>Eukaryota</taxon>
        <taxon>Viridiplantae</taxon>
        <taxon>Streptophyta</taxon>
        <taxon>Embryophyta</taxon>
        <taxon>Tracheophyta</taxon>
        <taxon>Spermatophyta</taxon>
        <taxon>Magnoliopsida</taxon>
        <taxon>eudicotyledons</taxon>
        <taxon>Gunneridae</taxon>
        <taxon>Pentapetalae</taxon>
        <taxon>rosids</taxon>
        <taxon>fabids</taxon>
        <taxon>Fabales</taxon>
        <taxon>Fabaceae</taxon>
        <taxon>Papilionoideae</taxon>
        <taxon>50 kb inversion clade</taxon>
        <taxon>NPAAA clade</taxon>
        <taxon>Hologalegina</taxon>
        <taxon>IRL clade</taxon>
        <taxon>Fabeae</taxon>
        <taxon>Vicia</taxon>
    </lineage>
</organism>
<evidence type="ECO:0000256" key="1">
    <source>
        <dbReference type="PROSITE-ProRule" id="PRU00042"/>
    </source>
</evidence>
<feature type="compositionally biased region" description="Basic and acidic residues" evidence="2">
    <location>
        <begin position="744"/>
        <end position="754"/>
    </location>
</feature>
<feature type="compositionally biased region" description="Basic and acidic residues" evidence="2">
    <location>
        <begin position="283"/>
        <end position="296"/>
    </location>
</feature>
<feature type="region of interest" description="Disordered" evidence="2">
    <location>
        <begin position="590"/>
        <end position="621"/>
    </location>
</feature>
<evidence type="ECO:0000259" key="3">
    <source>
        <dbReference type="PROSITE" id="PS50157"/>
    </source>
</evidence>
<dbReference type="InterPro" id="IPR013087">
    <property type="entry name" value="Znf_C2H2_type"/>
</dbReference>
<keyword evidence="1" id="KW-0863">Zinc-finger</keyword>